<dbReference type="Proteomes" id="UP000064201">
    <property type="component" value="Chromosome"/>
</dbReference>
<gene>
    <name evidence="5" type="ORF">TVD_05840</name>
</gene>
<dbReference type="PANTHER" id="PTHR11929">
    <property type="entry name" value="ALPHA- 1,3 -FUCOSYLTRANSFERASE"/>
    <property type="match status" value="1"/>
</dbReference>
<dbReference type="EMBL" id="CP011367">
    <property type="protein sequence ID" value="AKJ96438.1"/>
    <property type="molecule type" value="Genomic_DNA"/>
</dbReference>
<dbReference type="AlphaFoldDB" id="A0A0G3G5A8"/>
<keyword evidence="2" id="KW-0328">Glycosyltransferase</keyword>
<dbReference type="Pfam" id="PF00852">
    <property type="entry name" value="Glyco_transf_10"/>
    <property type="match status" value="1"/>
</dbReference>
<protein>
    <submittedName>
        <fullName evidence="5">Glycosyltransferase</fullName>
    </submittedName>
</protein>
<keyword evidence="3 5" id="KW-0808">Transferase</keyword>
<dbReference type="OrthoDB" id="9791032at2"/>
<dbReference type="STRING" id="106634.TVD_05840"/>
<evidence type="ECO:0000313" key="5">
    <source>
        <dbReference type="EMBL" id="AKJ96438.1"/>
    </source>
</evidence>
<evidence type="ECO:0000259" key="4">
    <source>
        <dbReference type="Pfam" id="PF00852"/>
    </source>
</evidence>
<dbReference type="InterPro" id="IPR038577">
    <property type="entry name" value="GT10-like_C_sf"/>
</dbReference>
<comment type="similarity">
    <text evidence="1">Belongs to the glycosyltransferase 10 family.</text>
</comment>
<keyword evidence="6" id="KW-1185">Reference proteome</keyword>
<dbReference type="InterPro" id="IPR001503">
    <property type="entry name" value="Glyco_trans_10"/>
</dbReference>
<proteinExistence type="inferred from homology"/>
<dbReference type="InterPro" id="IPR055270">
    <property type="entry name" value="Glyco_tran_10_C"/>
</dbReference>
<accession>A0A0G3G5A8</accession>
<dbReference type="PANTHER" id="PTHR11929:SF194">
    <property type="entry name" value="ALPHA-(1,3)-FUCOSYLTRANSFERASE 10"/>
    <property type="match status" value="1"/>
</dbReference>
<dbReference type="Gene3D" id="3.40.50.11660">
    <property type="entry name" value="Glycosyl transferase family 10, C-terminal domain"/>
    <property type="match status" value="1"/>
</dbReference>
<dbReference type="KEGG" id="tvr:TVD_05840"/>
<dbReference type="GO" id="GO:0016020">
    <property type="term" value="C:membrane"/>
    <property type="evidence" value="ECO:0007669"/>
    <property type="project" value="InterPro"/>
</dbReference>
<name>A0A0G3G5A8_9GAMM</name>
<evidence type="ECO:0000256" key="1">
    <source>
        <dbReference type="ARBA" id="ARBA00008919"/>
    </source>
</evidence>
<sequence>MREGIWRHQLPDGEARWGRCEFVFDPAVTDYDWLVVYDEFPSNTGRNRHYSEQLTCGAERTLLVTMEPPSIKSYGRRFTRQFGRVLTSHPEWALKHRRRIHSQQGMLWYYGFGSQGERAYNEMHAKPPLEKTREIATMCSAKRQRHTLHRRRYDFTWALKAELPELEIFGKGVQPLDDKAECLDAYRYHLAVENYVGAHHWTEKLADAFLGATLPFYYGAPNAADYFPPESFIAVDIDDVEGTAERIRRAIRDNEYEQRLPHILEARRRVLEEYNQFAVVSRIIEAAHDTEPAGPTGQWIHSRRALRRRDPLAALEGAWEKVSQRVGHLAGRI</sequence>
<reference evidence="5 6" key="1">
    <citation type="submission" date="2015-04" db="EMBL/GenBank/DDBJ databases">
        <title>Complete Sequence for the Genome of the Thioalkalivibrio versutus D301.</title>
        <authorList>
            <person name="Mu T."/>
            <person name="Zhou J."/>
            <person name="Xu X."/>
        </authorList>
    </citation>
    <scope>NUCLEOTIDE SEQUENCE [LARGE SCALE GENOMIC DNA]</scope>
    <source>
        <strain evidence="5 6">D301</strain>
    </source>
</reference>
<dbReference type="SUPFAM" id="SSF53756">
    <property type="entry name" value="UDP-Glycosyltransferase/glycogen phosphorylase"/>
    <property type="match status" value="1"/>
</dbReference>
<evidence type="ECO:0000313" key="6">
    <source>
        <dbReference type="Proteomes" id="UP000064201"/>
    </source>
</evidence>
<feature type="domain" description="Fucosyltransferase C-terminal" evidence="4">
    <location>
        <begin position="130"/>
        <end position="246"/>
    </location>
</feature>
<evidence type="ECO:0000256" key="2">
    <source>
        <dbReference type="ARBA" id="ARBA00022676"/>
    </source>
</evidence>
<evidence type="ECO:0000256" key="3">
    <source>
        <dbReference type="ARBA" id="ARBA00022679"/>
    </source>
</evidence>
<organism evidence="5 6">
    <name type="scientific">Thioalkalivibrio versutus</name>
    <dbReference type="NCBI Taxonomy" id="106634"/>
    <lineage>
        <taxon>Bacteria</taxon>
        <taxon>Pseudomonadati</taxon>
        <taxon>Pseudomonadota</taxon>
        <taxon>Gammaproteobacteria</taxon>
        <taxon>Chromatiales</taxon>
        <taxon>Ectothiorhodospiraceae</taxon>
        <taxon>Thioalkalivibrio</taxon>
    </lineage>
</organism>
<dbReference type="PATRIC" id="fig|106634.4.peg.1190"/>
<dbReference type="GO" id="GO:0046920">
    <property type="term" value="F:alpha-(1-&gt;3)-fucosyltransferase activity"/>
    <property type="evidence" value="ECO:0007669"/>
    <property type="project" value="TreeGrafter"/>
</dbReference>